<dbReference type="SMART" id="SM00028">
    <property type="entry name" value="TPR"/>
    <property type="match status" value="7"/>
</dbReference>
<keyword evidence="1" id="KW-0677">Repeat</keyword>
<comment type="caution">
    <text evidence="4">The sequence shown here is derived from an EMBL/GenBank/DDBJ whole genome shotgun (WGS) entry which is preliminary data.</text>
</comment>
<proteinExistence type="predicted"/>
<feature type="transmembrane region" description="Helical" evidence="3">
    <location>
        <begin position="31"/>
        <end position="52"/>
    </location>
</feature>
<name>A0A430G2W4_9SPHN</name>
<keyword evidence="3" id="KW-0812">Transmembrane</keyword>
<dbReference type="InterPro" id="IPR051012">
    <property type="entry name" value="CellSynth/LPSAsmb/PSIAsmb"/>
</dbReference>
<keyword evidence="3" id="KW-1133">Transmembrane helix</keyword>
<dbReference type="SUPFAM" id="SSF48452">
    <property type="entry name" value="TPR-like"/>
    <property type="match status" value="3"/>
</dbReference>
<dbReference type="Pfam" id="PF13432">
    <property type="entry name" value="TPR_16"/>
    <property type="match status" value="4"/>
</dbReference>
<dbReference type="PANTHER" id="PTHR45586">
    <property type="entry name" value="TPR REPEAT-CONTAINING PROTEIN PA4667"/>
    <property type="match status" value="1"/>
</dbReference>
<sequence>MTSSPETGRRRTWRSDSSRAAGKRRVNLRRIVVFALCIGAFGVALLAFRSVVANRVDPEAARAAVARSEQYLKASNASAARSQAFGAVRADPNWGEAHLALARAALALDEGIAAEASLRRAIDNGIDPKRTHALMAHAILLQGDPRRALIEAGKAPEADRLYVLRVRTRAYAAGGNLAAGQQAALAAVRLAPDDANTWTDLGRFRLNAGDVVGAIEAAGKATQLDSGNTEALVLRGELVRSQYGLVAALPWFEAALKRDPYRHSTLIQYASTLGDAGRTREMLAVTRRAMEVRPRSPQAFYLQAVLAARAEQFDLASNLLQRAGSGIAALPGGMLLGGTLDIEQGRYERAVEKLRNLVNAQPMNLTARKLLATALLRSDASKNGIELLLPVVARGDADSYALSLVARGYERIGQRADAARYFDRAASPVRDGSAWFSSDEALPSLTAAVQKAPVDDPRATVPLIRGLIDSGNKTDALAAAKEIAANNPGAPAAHTLVGDTLMLLGRPGDAVRYYKDAASIRFDEAAMLRLVEALDRSGQRQEASTTLALFLSQNPLNLAALRLSASWQAAAGDYDAAIDSLEAVRLRTGNRDAGLLAELALAYAGADEPERAARYAEAAYHLAPSNPAVAGAMGWTLAESGDIEGGIELLQKAVALAPRHPMLRWQLAQAYAEAGRNADARAQAQAAIAIPGFTDRSAAEALIAKLA</sequence>
<evidence type="ECO:0000313" key="5">
    <source>
        <dbReference type="Proteomes" id="UP000287746"/>
    </source>
</evidence>
<dbReference type="PANTHER" id="PTHR45586:SF1">
    <property type="entry name" value="LIPOPOLYSACCHARIDE ASSEMBLY PROTEIN B"/>
    <property type="match status" value="1"/>
</dbReference>
<evidence type="ECO:0000256" key="2">
    <source>
        <dbReference type="ARBA" id="ARBA00022803"/>
    </source>
</evidence>
<dbReference type="AlphaFoldDB" id="A0A430G2W4"/>
<organism evidence="4 5">
    <name type="scientific">Sphingomonas koreensis</name>
    <dbReference type="NCBI Taxonomy" id="93064"/>
    <lineage>
        <taxon>Bacteria</taxon>
        <taxon>Pseudomonadati</taxon>
        <taxon>Pseudomonadota</taxon>
        <taxon>Alphaproteobacteria</taxon>
        <taxon>Sphingomonadales</taxon>
        <taxon>Sphingomonadaceae</taxon>
        <taxon>Sphingomonas</taxon>
    </lineage>
</organism>
<reference evidence="5" key="1">
    <citation type="submission" date="2018-07" db="EMBL/GenBank/DDBJ databases">
        <title>Genomic and Epidemiologic Investigation of an Indolent Hospital Outbreak.</title>
        <authorList>
            <person name="Johnson R.C."/>
            <person name="Deming C."/>
            <person name="Conlan S."/>
            <person name="Zellmer C.J."/>
            <person name="Michelin A.V."/>
            <person name="Lee-Lin S.-Q."/>
            <person name="Thomas P.J."/>
            <person name="Park M."/>
            <person name="Weingarten R.A."/>
            <person name="Less J."/>
            <person name="Dekker J.P."/>
            <person name="Frank K.M."/>
            <person name="Musser K.A."/>
            <person name="Mcquiston J.R."/>
            <person name="Henderson D.K."/>
            <person name="Lau A.F."/>
            <person name="Palmore T.N."/>
            <person name="Segre J.A."/>
        </authorList>
    </citation>
    <scope>NUCLEOTIDE SEQUENCE [LARGE SCALE GENOMIC DNA]</scope>
    <source>
        <strain evidence="5">SK-CDC1_0717</strain>
    </source>
</reference>
<evidence type="ECO:0000256" key="1">
    <source>
        <dbReference type="ARBA" id="ARBA00022737"/>
    </source>
</evidence>
<evidence type="ECO:0000256" key="3">
    <source>
        <dbReference type="SAM" id="Phobius"/>
    </source>
</evidence>
<protein>
    <submittedName>
        <fullName evidence="4">Uncharacterized protein</fullName>
    </submittedName>
</protein>
<dbReference type="Gene3D" id="1.25.40.10">
    <property type="entry name" value="Tetratricopeptide repeat domain"/>
    <property type="match status" value="3"/>
</dbReference>
<keyword evidence="3" id="KW-0472">Membrane</keyword>
<dbReference type="InterPro" id="IPR019734">
    <property type="entry name" value="TPR_rpt"/>
</dbReference>
<accession>A0A430G2W4</accession>
<dbReference type="Proteomes" id="UP000287746">
    <property type="component" value="Unassembled WGS sequence"/>
</dbReference>
<dbReference type="RefSeq" id="WP_126004646.1">
    <property type="nucleotide sequence ID" value="NZ_QQYZ01000010.1"/>
</dbReference>
<gene>
    <name evidence="4" type="ORF">DAH66_12380</name>
</gene>
<dbReference type="InterPro" id="IPR011990">
    <property type="entry name" value="TPR-like_helical_dom_sf"/>
</dbReference>
<keyword evidence="2" id="KW-0802">TPR repeat</keyword>
<evidence type="ECO:0000313" key="4">
    <source>
        <dbReference type="EMBL" id="RSY83918.1"/>
    </source>
</evidence>
<dbReference type="EMBL" id="QQYZ01000010">
    <property type="protein sequence ID" value="RSY83918.1"/>
    <property type="molecule type" value="Genomic_DNA"/>
</dbReference>